<comment type="caution">
    <text evidence="1">The sequence shown here is derived from an EMBL/GenBank/DDBJ whole genome shotgun (WGS) entry which is preliminary data.</text>
</comment>
<dbReference type="AlphaFoldDB" id="X0WS53"/>
<feature type="non-terminal residue" evidence="1">
    <location>
        <position position="42"/>
    </location>
</feature>
<dbReference type="EMBL" id="BARS01048153">
    <property type="protein sequence ID" value="GAG33480.1"/>
    <property type="molecule type" value="Genomic_DNA"/>
</dbReference>
<proteinExistence type="predicted"/>
<reference evidence="1" key="1">
    <citation type="journal article" date="2014" name="Front. Microbiol.">
        <title>High frequency of phylogenetically diverse reductive dehalogenase-homologous genes in deep subseafloor sedimentary metagenomes.</title>
        <authorList>
            <person name="Kawai M."/>
            <person name="Futagami T."/>
            <person name="Toyoda A."/>
            <person name="Takaki Y."/>
            <person name="Nishi S."/>
            <person name="Hori S."/>
            <person name="Arai W."/>
            <person name="Tsubouchi T."/>
            <person name="Morono Y."/>
            <person name="Uchiyama I."/>
            <person name="Ito T."/>
            <person name="Fujiyama A."/>
            <person name="Inagaki F."/>
            <person name="Takami H."/>
        </authorList>
    </citation>
    <scope>NUCLEOTIDE SEQUENCE</scope>
    <source>
        <strain evidence="1">Expedition CK06-06</strain>
    </source>
</reference>
<organism evidence="1">
    <name type="scientific">marine sediment metagenome</name>
    <dbReference type="NCBI Taxonomy" id="412755"/>
    <lineage>
        <taxon>unclassified sequences</taxon>
        <taxon>metagenomes</taxon>
        <taxon>ecological metagenomes</taxon>
    </lineage>
</organism>
<name>X0WS53_9ZZZZ</name>
<evidence type="ECO:0000313" key="1">
    <source>
        <dbReference type="EMBL" id="GAG33480.1"/>
    </source>
</evidence>
<sequence>MKLLMSILILAGGVACAWFYLRKPAAKSPLRSVSEDSPVKMI</sequence>
<protein>
    <submittedName>
        <fullName evidence="1">Uncharacterized protein</fullName>
    </submittedName>
</protein>
<accession>X0WS53</accession>
<gene>
    <name evidence="1" type="ORF">S01H1_72232</name>
</gene>
<dbReference type="PROSITE" id="PS51257">
    <property type="entry name" value="PROKAR_LIPOPROTEIN"/>
    <property type="match status" value="1"/>
</dbReference>